<dbReference type="InterPro" id="IPR002491">
    <property type="entry name" value="ABC_transptr_periplasmic_BD"/>
</dbReference>
<keyword evidence="4 5" id="KW-0732">Signal</keyword>
<keyword evidence="8" id="KW-1185">Reference proteome</keyword>
<feature type="domain" description="Fe/B12 periplasmic-binding" evidence="6">
    <location>
        <begin position="65"/>
        <end position="343"/>
    </location>
</feature>
<evidence type="ECO:0000256" key="5">
    <source>
        <dbReference type="SAM" id="SignalP"/>
    </source>
</evidence>
<dbReference type="EMBL" id="CP033897">
    <property type="protein sequence ID" value="AZA12125.1"/>
    <property type="molecule type" value="Genomic_DNA"/>
</dbReference>
<dbReference type="PROSITE" id="PS50983">
    <property type="entry name" value="FE_B12_PBP"/>
    <property type="match status" value="1"/>
</dbReference>
<proteinExistence type="inferred from homology"/>
<evidence type="ECO:0000313" key="7">
    <source>
        <dbReference type="EMBL" id="AZA12125.1"/>
    </source>
</evidence>
<evidence type="ECO:0000313" key="8">
    <source>
        <dbReference type="Proteomes" id="UP000271587"/>
    </source>
</evidence>
<protein>
    <submittedName>
        <fullName evidence="7">Putative siderophore-binding lipoprotein YfiY</fullName>
    </submittedName>
</protein>
<reference evidence="7 8" key="1">
    <citation type="submission" date="2018-11" db="EMBL/GenBank/DDBJ databases">
        <authorList>
            <person name="Kleinhagauer T."/>
            <person name="Glaeser S.P."/>
            <person name="Spergser J."/>
            <person name="Ruckert C."/>
            <person name="Kaempfer P."/>
            <person name="Busse H.-J."/>
        </authorList>
    </citation>
    <scope>NUCLEOTIDE SEQUENCE [LARGE SCALE GENOMIC DNA]</scope>
    <source>
        <strain evidence="7 8">W8</strain>
    </source>
</reference>
<evidence type="ECO:0000256" key="3">
    <source>
        <dbReference type="ARBA" id="ARBA00022448"/>
    </source>
</evidence>
<keyword evidence="7" id="KW-0449">Lipoprotein</keyword>
<sequence length="347" mass="36275" precursor="true">MTKQMTIYSRMLPRPLALFIALFISSVLVACGAPSTDSGPTSSGATRVVQDADGIDVIVPEHPEKVVTFSEPTLDAVLALGVRPAGTVAGRGLTTVPAYLQEAAGDVPIVGSVGQPNFEAIGALEPDLILVDGTSVNNNPDVMEALAQIAPTVMAGYAGGDWRKNFAIVADALNRNDEGEKVLQDHDQHVAEVSARLEPFKDKTFSIVRWQGSGASLILKELPAGQSLEELGLKRPANQDKFGGGHSEPVSNENLGEIDADYMFFGTLGGSSVANPNAGGNADANAADVSLEDAKKVPGFEQLNAVRSNHVIPVEGSAWTSTGGPLLAQKIVSDVDALLVQNEAMQP</sequence>
<dbReference type="PROSITE" id="PS51257">
    <property type="entry name" value="PROKAR_LIPOPROTEIN"/>
    <property type="match status" value="1"/>
</dbReference>
<evidence type="ECO:0000256" key="2">
    <source>
        <dbReference type="ARBA" id="ARBA00008814"/>
    </source>
</evidence>
<dbReference type="Proteomes" id="UP000271587">
    <property type="component" value="Chromosome"/>
</dbReference>
<name>A0A3G6J245_9CORY</name>
<feature type="signal peptide" evidence="5">
    <location>
        <begin position="1"/>
        <end position="30"/>
    </location>
</feature>
<organism evidence="7 8">
    <name type="scientific">Corynebacterium gerontici</name>
    <dbReference type="NCBI Taxonomy" id="2079234"/>
    <lineage>
        <taxon>Bacteria</taxon>
        <taxon>Bacillati</taxon>
        <taxon>Actinomycetota</taxon>
        <taxon>Actinomycetes</taxon>
        <taxon>Mycobacteriales</taxon>
        <taxon>Corynebacteriaceae</taxon>
        <taxon>Corynebacterium</taxon>
    </lineage>
</organism>
<gene>
    <name evidence="7" type="primary">yfiY2</name>
    <name evidence="7" type="ORF">CGERO_09170</name>
</gene>
<dbReference type="KEGG" id="cgk:CGERO_09170"/>
<comment type="subcellular location">
    <subcellularLocation>
        <location evidence="1">Cell envelope</location>
    </subcellularLocation>
</comment>
<dbReference type="Pfam" id="PF01497">
    <property type="entry name" value="Peripla_BP_2"/>
    <property type="match status" value="1"/>
</dbReference>
<feature type="chain" id="PRO_5038874455" evidence="5">
    <location>
        <begin position="31"/>
        <end position="347"/>
    </location>
</feature>
<comment type="similarity">
    <text evidence="2">Belongs to the bacterial solute-binding protein 8 family.</text>
</comment>
<dbReference type="Gene3D" id="3.40.50.1980">
    <property type="entry name" value="Nitrogenase molybdenum iron protein domain"/>
    <property type="match status" value="2"/>
</dbReference>
<accession>A0A3G6J245</accession>
<evidence type="ECO:0000259" key="6">
    <source>
        <dbReference type="PROSITE" id="PS50983"/>
    </source>
</evidence>
<dbReference type="AlphaFoldDB" id="A0A3G6J245"/>
<evidence type="ECO:0000256" key="1">
    <source>
        <dbReference type="ARBA" id="ARBA00004196"/>
    </source>
</evidence>
<dbReference type="PANTHER" id="PTHR30532">
    <property type="entry name" value="IRON III DICITRATE-BINDING PERIPLASMIC PROTEIN"/>
    <property type="match status" value="1"/>
</dbReference>
<dbReference type="GO" id="GO:1901678">
    <property type="term" value="P:iron coordination entity transport"/>
    <property type="evidence" value="ECO:0007669"/>
    <property type="project" value="UniProtKB-ARBA"/>
</dbReference>
<evidence type="ECO:0000256" key="4">
    <source>
        <dbReference type="ARBA" id="ARBA00022729"/>
    </source>
</evidence>
<dbReference type="PANTHER" id="PTHR30532:SF25">
    <property type="entry name" value="IRON(III) DICITRATE-BINDING PERIPLASMIC PROTEIN"/>
    <property type="match status" value="1"/>
</dbReference>
<dbReference type="InterPro" id="IPR051313">
    <property type="entry name" value="Bact_iron-sidero_bind"/>
</dbReference>
<dbReference type="SUPFAM" id="SSF53807">
    <property type="entry name" value="Helical backbone' metal receptor"/>
    <property type="match status" value="1"/>
</dbReference>
<dbReference type="CDD" id="cd01146">
    <property type="entry name" value="FhuD"/>
    <property type="match status" value="1"/>
</dbReference>
<dbReference type="GO" id="GO:0030288">
    <property type="term" value="C:outer membrane-bounded periplasmic space"/>
    <property type="evidence" value="ECO:0007669"/>
    <property type="project" value="TreeGrafter"/>
</dbReference>
<keyword evidence="3" id="KW-0813">Transport</keyword>